<dbReference type="InterPro" id="IPR031738">
    <property type="entry name" value="JMY/WHAMM"/>
</dbReference>
<feature type="domain" description="WH2" evidence="9">
    <location>
        <begin position="693"/>
        <end position="710"/>
    </location>
</feature>
<evidence type="ECO:0000256" key="2">
    <source>
        <dbReference type="ARBA" id="ARBA00022490"/>
    </source>
</evidence>
<feature type="coiled-coil region" evidence="7">
    <location>
        <begin position="336"/>
        <end position="385"/>
    </location>
</feature>
<protein>
    <submittedName>
        <fullName evidence="10">WHAMM protein</fullName>
    </submittedName>
</protein>
<feature type="region of interest" description="Disordered" evidence="8">
    <location>
        <begin position="621"/>
        <end position="662"/>
    </location>
</feature>
<feature type="non-terminal residue" evidence="10">
    <location>
        <position position="1"/>
    </location>
</feature>
<dbReference type="GO" id="GO:0003779">
    <property type="term" value="F:actin binding"/>
    <property type="evidence" value="ECO:0007669"/>
    <property type="project" value="UniProtKB-KW"/>
</dbReference>
<keyword evidence="6" id="KW-0968">Cytoplasmic vesicle</keyword>
<feature type="region of interest" description="Disordered" evidence="8">
    <location>
        <begin position="545"/>
        <end position="577"/>
    </location>
</feature>
<evidence type="ECO:0000256" key="7">
    <source>
        <dbReference type="SAM" id="Coils"/>
    </source>
</evidence>
<evidence type="ECO:0000256" key="1">
    <source>
        <dbReference type="ARBA" id="ARBA00004156"/>
    </source>
</evidence>
<gene>
    <name evidence="10" type="primary">Whamm</name>
    <name evidence="10" type="ORF">CHAPAP_R07615</name>
</gene>
<evidence type="ECO:0000256" key="4">
    <source>
        <dbReference type="ARBA" id="ARBA00023136"/>
    </source>
</evidence>
<proteinExistence type="predicted"/>
<evidence type="ECO:0000313" key="10">
    <source>
        <dbReference type="EMBL" id="NXD90882.1"/>
    </source>
</evidence>
<dbReference type="AlphaFoldDB" id="A0A7K8IG13"/>
<reference evidence="10 11" key="1">
    <citation type="submission" date="2019-09" db="EMBL/GenBank/DDBJ databases">
        <title>Bird 10,000 Genomes (B10K) Project - Family phase.</title>
        <authorList>
            <person name="Zhang G."/>
        </authorList>
    </citation>
    <scope>NUCLEOTIDE SEQUENCE [LARGE SCALE GENOMIC DNA]</scope>
    <source>
        <strain evidence="10">B10K-CU-031-19</strain>
        <tissue evidence="10">Muscle</tissue>
    </source>
</reference>
<feature type="compositionally biased region" description="Basic and acidic residues" evidence="8">
    <location>
        <begin position="623"/>
        <end position="633"/>
    </location>
</feature>
<dbReference type="EMBL" id="VWYX01000086">
    <property type="protein sequence ID" value="NXD90882.1"/>
    <property type="molecule type" value="Genomic_DNA"/>
</dbReference>
<evidence type="ECO:0000256" key="5">
    <source>
        <dbReference type="ARBA" id="ARBA00023203"/>
    </source>
</evidence>
<keyword evidence="2" id="KW-0963">Cytoplasm</keyword>
<sequence>AMEPQPDSLEGWVAVRDTAFAEPQPPPRLRFLVGWNGAEGAFAVTCHGRAEAAAQAPQSWAGLFSAPALRGVHRQLSAVCPRLEPAFPELPPALPGAAPGGLWAVLFPGGAAPDEAELQELCRALELYLGWALELCGGRVVLDALFAADRCCDDEYFESLHELRGKALRGHLARAKEALRRVLQQHKSADTMVALMKVYEEEDEAYQDLVTMATQFYQYLLQPFRDMRELATLYKLEILKSLQYDKLGPRRVAALQKDAEEWTKRAESAVCSIQDITVNYFKETVKALAAMHKQMEQDEERFGKTTWASALPRLENLKYMLAKETLQHLRARELCLKQKRTGIQKLMENLGEQEENLSVVEELEIQYYETQLELYNVQLEVLKHEEMLLIVQLDTIKRQIKEKQDEVVYYDTCENPEELKVIEQTMGQHYANLSAMTVLRQKTKQLETKRGTVCARRAYLRNKKDQCEASHRQRLQQAEESRKRFQQHHSIQIKRDKQKEEEKKKKAWISQERQKTLERLKAFREASIKCPAHVVLKTSCPQPLSPKLPRGTPQQAVVLSPPPASSTGTAPAVLSPAPSPRARAALEQPQSILLVEDKEPKALCQNTPADIPVQICVTDGDAEEQKHSEESMDKPLPLSSDSPSESPALHKQDDSSRSSINNCIGSMDEVLASLKRSEVHLRKVEQPNPYASVKDSILSAIRQGVKLRKVNRDPERDGSKGSPNELERSIKAAMQRIKKVSADSEEEEDNDQSNGEWDS</sequence>
<comment type="caution">
    <text evidence="10">The sequence shown here is derived from an EMBL/GenBank/DDBJ whole genome shotgun (WGS) entry which is preliminary data.</text>
</comment>
<comment type="subcellular location">
    <subcellularLocation>
        <location evidence="1">Cytoplasmic vesicle membrane</location>
    </subcellularLocation>
</comment>
<feature type="compositionally biased region" description="Low complexity" evidence="8">
    <location>
        <begin position="565"/>
        <end position="577"/>
    </location>
</feature>
<evidence type="ECO:0000256" key="6">
    <source>
        <dbReference type="ARBA" id="ARBA00023329"/>
    </source>
</evidence>
<dbReference type="InterPro" id="IPR003124">
    <property type="entry name" value="WH2_dom"/>
</dbReference>
<feature type="compositionally biased region" description="Basic and acidic residues" evidence="8">
    <location>
        <begin position="493"/>
        <end position="504"/>
    </location>
</feature>
<feature type="non-terminal residue" evidence="10">
    <location>
        <position position="759"/>
    </location>
</feature>
<dbReference type="InterPro" id="IPR031808">
    <property type="entry name" value="JMY/WHAMM_N"/>
</dbReference>
<keyword evidence="5" id="KW-0009">Actin-binding</keyword>
<dbReference type="Pfam" id="PF15871">
    <property type="entry name" value="JMY"/>
    <property type="match status" value="1"/>
</dbReference>
<dbReference type="Pfam" id="PF15920">
    <property type="entry name" value="WHAMM-JMY_N"/>
    <property type="match status" value="1"/>
</dbReference>
<keyword evidence="11" id="KW-1185">Reference proteome</keyword>
<dbReference type="GO" id="GO:0034314">
    <property type="term" value="P:Arp2/3 complex-mediated actin nucleation"/>
    <property type="evidence" value="ECO:0007669"/>
    <property type="project" value="TreeGrafter"/>
</dbReference>
<dbReference type="PANTHER" id="PTHR23330:SF6">
    <property type="entry name" value="WASP HOMOLOG-ASSOCIATED PROTEIN WITH ACTIN, MEMBRANES AND MICROTUBULES"/>
    <property type="match status" value="1"/>
</dbReference>
<name>A0A7K8IG13_9PASS</name>
<keyword evidence="4" id="KW-0472">Membrane</keyword>
<evidence type="ECO:0000256" key="8">
    <source>
        <dbReference type="SAM" id="MobiDB-lite"/>
    </source>
</evidence>
<evidence type="ECO:0000313" key="11">
    <source>
        <dbReference type="Proteomes" id="UP000541605"/>
    </source>
</evidence>
<feature type="compositionally biased region" description="Low complexity" evidence="8">
    <location>
        <begin position="635"/>
        <end position="647"/>
    </location>
</feature>
<dbReference type="PROSITE" id="PS51082">
    <property type="entry name" value="WH2"/>
    <property type="match status" value="1"/>
</dbReference>
<dbReference type="PANTHER" id="PTHR23330">
    <property type="entry name" value="P300 TRANSCRIPTIONAL COFACTOR JMY-RELATED"/>
    <property type="match status" value="1"/>
</dbReference>
<feature type="compositionally biased region" description="Basic and acidic residues" evidence="8">
    <location>
        <begin position="710"/>
        <end position="730"/>
    </location>
</feature>
<dbReference type="Proteomes" id="UP000541605">
    <property type="component" value="Unassembled WGS sequence"/>
</dbReference>
<dbReference type="GO" id="GO:0071933">
    <property type="term" value="F:Arp2/3 complex binding"/>
    <property type="evidence" value="ECO:0007669"/>
    <property type="project" value="TreeGrafter"/>
</dbReference>
<organism evidence="10 11">
    <name type="scientific">Chaetorhynchus papuensis</name>
    <name type="common">pygmy drongo</name>
    <dbReference type="NCBI Taxonomy" id="254446"/>
    <lineage>
        <taxon>Eukaryota</taxon>
        <taxon>Metazoa</taxon>
        <taxon>Chordata</taxon>
        <taxon>Craniata</taxon>
        <taxon>Vertebrata</taxon>
        <taxon>Euteleostomi</taxon>
        <taxon>Archelosauria</taxon>
        <taxon>Archosauria</taxon>
        <taxon>Dinosauria</taxon>
        <taxon>Saurischia</taxon>
        <taxon>Theropoda</taxon>
        <taxon>Coelurosauria</taxon>
        <taxon>Aves</taxon>
        <taxon>Neognathae</taxon>
        <taxon>Neoaves</taxon>
        <taxon>Telluraves</taxon>
        <taxon>Australaves</taxon>
        <taxon>Passeriformes</taxon>
        <taxon>Rhipiduridae</taxon>
        <taxon>Chaetorhynchus</taxon>
    </lineage>
</organism>
<dbReference type="GO" id="GO:0033116">
    <property type="term" value="C:endoplasmic reticulum-Golgi intermediate compartment membrane"/>
    <property type="evidence" value="ECO:0007669"/>
    <property type="project" value="TreeGrafter"/>
</dbReference>
<dbReference type="GO" id="GO:0006888">
    <property type="term" value="P:endoplasmic reticulum to Golgi vesicle-mediated transport"/>
    <property type="evidence" value="ECO:0007669"/>
    <property type="project" value="TreeGrafter"/>
</dbReference>
<feature type="compositionally biased region" description="Acidic residues" evidence="8">
    <location>
        <begin position="743"/>
        <end position="759"/>
    </location>
</feature>
<feature type="region of interest" description="Disordered" evidence="8">
    <location>
        <begin position="465"/>
        <end position="509"/>
    </location>
</feature>
<feature type="compositionally biased region" description="Basic and acidic residues" evidence="8">
    <location>
        <begin position="465"/>
        <end position="483"/>
    </location>
</feature>
<evidence type="ECO:0000256" key="3">
    <source>
        <dbReference type="ARBA" id="ARBA00023054"/>
    </source>
</evidence>
<feature type="region of interest" description="Disordered" evidence="8">
    <location>
        <begin position="708"/>
        <end position="759"/>
    </location>
</feature>
<keyword evidence="3 7" id="KW-0175">Coiled coil</keyword>
<evidence type="ECO:0000259" key="9">
    <source>
        <dbReference type="PROSITE" id="PS51082"/>
    </source>
</evidence>
<dbReference type="GO" id="GO:0030659">
    <property type="term" value="C:cytoplasmic vesicle membrane"/>
    <property type="evidence" value="ECO:0007669"/>
    <property type="project" value="UniProtKB-SubCell"/>
</dbReference>
<accession>A0A7K8IG13</accession>